<reference evidence="2" key="1">
    <citation type="journal article" date="2011" name="J. Bacteriol.">
        <title>Genome sequences of eight morphologically diverse alphaproteobacteria.</title>
        <authorList>
            <consortium name="US DOE Joint Genome Institute"/>
            <person name="Brown P.J."/>
            <person name="Kysela D.T."/>
            <person name="Buechlein A."/>
            <person name="Hemmerich C."/>
            <person name="Brun Y.V."/>
        </authorList>
    </citation>
    <scope>NUCLEOTIDE SEQUENCE [LARGE SCALE GENOMIC DNA]</scope>
    <source>
        <strain evidence="2">ATCC 15264 / DSM 4735 / LMG 14903 / NBRC 16000 / CB 81</strain>
    </source>
</reference>
<proteinExistence type="predicted"/>
<evidence type="ECO:0000313" key="1">
    <source>
        <dbReference type="EMBL" id="ADK99713.1"/>
    </source>
</evidence>
<accession>D9QJW2</accession>
<organism evidence="1 2">
    <name type="scientific">Brevundimonas subvibrioides (strain ATCC 15264 / DSM 4735 / LMG 14903 / NBRC 16000 / CB 81)</name>
    <name type="common">Caulobacter subvibrioides</name>
    <dbReference type="NCBI Taxonomy" id="633149"/>
    <lineage>
        <taxon>Bacteria</taxon>
        <taxon>Pseudomonadati</taxon>
        <taxon>Pseudomonadota</taxon>
        <taxon>Alphaproteobacteria</taxon>
        <taxon>Caulobacterales</taxon>
        <taxon>Caulobacteraceae</taxon>
        <taxon>Brevundimonas</taxon>
    </lineage>
</organism>
<sequence length="70" mass="7611">MLGEITHLERQALRCRITNPAGAAAKLRILSRHLAGDCDPVVREAVFDLALWATGTETDSTDDDYLDVAA</sequence>
<name>D9QJW2_BRESC</name>
<protein>
    <submittedName>
        <fullName evidence="1">Uncharacterized protein</fullName>
    </submittedName>
</protein>
<dbReference type="BioCyc" id="BSUB633149:G1GM8-399-MONOMER"/>
<keyword evidence="2" id="KW-1185">Reference proteome</keyword>
<dbReference type="InParanoid" id="D9QJW2"/>
<gene>
    <name evidence="1" type="ordered locus">Bresu_0399</name>
</gene>
<dbReference type="KEGG" id="bsb:Bresu_0399"/>
<dbReference type="STRING" id="633149.Bresu_0399"/>
<dbReference type="EMBL" id="CP002102">
    <property type="protein sequence ID" value="ADK99713.1"/>
    <property type="molecule type" value="Genomic_DNA"/>
</dbReference>
<dbReference type="Proteomes" id="UP000002696">
    <property type="component" value="Chromosome"/>
</dbReference>
<evidence type="ECO:0000313" key="2">
    <source>
        <dbReference type="Proteomes" id="UP000002696"/>
    </source>
</evidence>
<dbReference type="AlphaFoldDB" id="D9QJW2"/>
<dbReference type="HOGENOM" id="CLU_2749864_0_0_5"/>